<gene>
    <name evidence="3" type="ORF">SAMN05444336_101901</name>
</gene>
<evidence type="ECO:0000256" key="2">
    <source>
        <dbReference type="SAM" id="SignalP"/>
    </source>
</evidence>
<keyword evidence="4" id="KW-1185">Reference proteome</keyword>
<evidence type="ECO:0000256" key="1">
    <source>
        <dbReference type="SAM" id="MobiDB-lite"/>
    </source>
</evidence>
<keyword evidence="2" id="KW-0732">Signal</keyword>
<name>A0A1H2T6I7_9RHOB</name>
<feature type="chain" id="PRO_5011667707" evidence="2">
    <location>
        <begin position="23"/>
        <end position="122"/>
    </location>
</feature>
<dbReference type="Proteomes" id="UP000199118">
    <property type="component" value="Unassembled WGS sequence"/>
</dbReference>
<dbReference type="EMBL" id="FNMZ01000001">
    <property type="protein sequence ID" value="SDW39492.1"/>
    <property type="molecule type" value="Genomic_DNA"/>
</dbReference>
<dbReference type="RefSeq" id="WP_092679896.1">
    <property type="nucleotide sequence ID" value="NZ_FNMZ01000001.1"/>
</dbReference>
<evidence type="ECO:0000313" key="3">
    <source>
        <dbReference type="EMBL" id="SDW39492.1"/>
    </source>
</evidence>
<dbReference type="AlphaFoldDB" id="A0A1H2T6I7"/>
<evidence type="ECO:0000313" key="4">
    <source>
        <dbReference type="Proteomes" id="UP000199118"/>
    </source>
</evidence>
<organism evidence="3 4">
    <name type="scientific">Albimonas donghaensis</name>
    <dbReference type="NCBI Taxonomy" id="356660"/>
    <lineage>
        <taxon>Bacteria</taxon>
        <taxon>Pseudomonadati</taxon>
        <taxon>Pseudomonadota</taxon>
        <taxon>Alphaproteobacteria</taxon>
        <taxon>Rhodobacterales</taxon>
        <taxon>Paracoccaceae</taxon>
        <taxon>Albimonas</taxon>
    </lineage>
</organism>
<feature type="region of interest" description="Disordered" evidence="1">
    <location>
        <begin position="38"/>
        <end position="85"/>
    </location>
</feature>
<protein>
    <submittedName>
        <fullName evidence="3">Uncharacterized protein</fullName>
    </submittedName>
</protein>
<feature type="compositionally biased region" description="Low complexity" evidence="1">
    <location>
        <begin position="58"/>
        <end position="68"/>
    </location>
</feature>
<sequence length="122" mass="12174">MTRSISRARRAALTVAFAPAMAVTLPVLPSAAAQSTGLFANAGPSSAGDAGARADNGPEIAPESLAAPEPAPEPASEPAPQDAAEAAALLEALFQAANAGDDGSSPDDYVRWAEQHAALAIR</sequence>
<reference evidence="3 4" key="1">
    <citation type="submission" date="2016-10" db="EMBL/GenBank/DDBJ databases">
        <authorList>
            <person name="de Groot N.N."/>
        </authorList>
    </citation>
    <scope>NUCLEOTIDE SEQUENCE [LARGE SCALE GENOMIC DNA]</scope>
    <source>
        <strain evidence="3 4">DSM 17890</strain>
    </source>
</reference>
<proteinExistence type="predicted"/>
<feature type="signal peptide" evidence="2">
    <location>
        <begin position="1"/>
        <end position="22"/>
    </location>
</feature>
<accession>A0A1H2T6I7</accession>